<reference evidence="2 3" key="1">
    <citation type="submission" date="2019-07" db="EMBL/GenBank/DDBJ databases">
        <title>De Novo Assembly of kiwifruit Actinidia rufa.</title>
        <authorList>
            <person name="Sugita-Konishi S."/>
            <person name="Sato K."/>
            <person name="Mori E."/>
            <person name="Abe Y."/>
            <person name="Kisaki G."/>
            <person name="Hamano K."/>
            <person name="Suezawa K."/>
            <person name="Otani M."/>
            <person name="Fukuda T."/>
            <person name="Manabe T."/>
            <person name="Gomi K."/>
            <person name="Tabuchi M."/>
            <person name="Akimitsu K."/>
            <person name="Kataoka I."/>
        </authorList>
    </citation>
    <scope>NUCLEOTIDE SEQUENCE [LARGE SCALE GENOMIC DNA]</scope>
    <source>
        <strain evidence="3">cv. Fuchu</strain>
    </source>
</reference>
<protein>
    <submittedName>
        <fullName evidence="2">Uncharacterized protein</fullName>
    </submittedName>
</protein>
<feature type="compositionally biased region" description="Basic and acidic residues" evidence="1">
    <location>
        <begin position="171"/>
        <end position="181"/>
    </location>
</feature>
<evidence type="ECO:0000256" key="1">
    <source>
        <dbReference type="SAM" id="MobiDB-lite"/>
    </source>
</evidence>
<evidence type="ECO:0000313" key="2">
    <source>
        <dbReference type="EMBL" id="GFZ12048.1"/>
    </source>
</evidence>
<evidence type="ECO:0000313" key="3">
    <source>
        <dbReference type="Proteomes" id="UP000585474"/>
    </source>
</evidence>
<dbReference type="EMBL" id="BJWL01000023">
    <property type="protein sequence ID" value="GFZ12048.1"/>
    <property type="molecule type" value="Genomic_DNA"/>
</dbReference>
<comment type="caution">
    <text evidence="2">The sequence shown here is derived from an EMBL/GenBank/DDBJ whole genome shotgun (WGS) entry which is preliminary data.</text>
</comment>
<dbReference type="AlphaFoldDB" id="A0A7J0GMU3"/>
<sequence>MSRRPEVANSEDLDFLSSWISDHLGKGSSYMTDEVNQSPESPMEGSRIPKVDPLVAIHPLIRLSEEGETIVSAQPSEVAFYETAFPMGLRFPIHPTIRYVLSLSEFRNLFSLDSNPKSDQGRLYFKASYKKTLLEGYLSNVNGSMASGTVGEEHPEEEAPSSSGNAGESHPSYDEHIQRDNHSRDESVEFLGVIRTELRRILPHVPNLTLLRWSAGKVRYPILDPFLNALSSGSDSTSKSQQLAEARAREQQAIDELAKMKVDHDSLTNKLERSGVLVVELREAVDKARSSTMEEFKSSSDIFGAVENAASEYFGEGFNFFKWLLRRHHPNLAINLEGMGLDLDL</sequence>
<feature type="region of interest" description="Disordered" evidence="1">
    <location>
        <begin position="145"/>
        <end position="181"/>
    </location>
</feature>
<name>A0A7J0GMU3_9ERIC</name>
<accession>A0A7J0GMU3</accession>
<keyword evidence="3" id="KW-1185">Reference proteome</keyword>
<proteinExistence type="predicted"/>
<dbReference type="Proteomes" id="UP000585474">
    <property type="component" value="Unassembled WGS sequence"/>
</dbReference>
<organism evidence="2 3">
    <name type="scientific">Actinidia rufa</name>
    <dbReference type="NCBI Taxonomy" id="165716"/>
    <lineage>
        <taxon>Eukaryota</taxon>
        <taxon>Viridiplantae</taxon>
        <taxon>Streptophyta</taxon>
        <taxon>Embryophyta</taxon>
        <taxon>Tracheophyta</taxon>
        <taxon>Spermatophyta</taxon>
        <taxon>Magnoliopsida</taxon>
        <taxon>eudicotyledons</taxon>
        <taxon>Gunneridae</taxon>
        <taxon>Pentapetalae</taxon>
        <taxon>asterids</taxon>
        <taxon>Ericales</taxon>
        <taxon>Actinidiaceae</taxon>
        <taxon>Actinidia</taxon>
    </lineage>
</organism>
<gene>
    <name evidence="2" type="ORF">Acr_23g0004330</name>
</gene>